<evidence type="ECO:0000313" key="2">
    <source>
        <dbReference type="EMBL" id="GJU05153.1"/>
    </source>
</evidence>
<dbReference type="EMBL" id="BQNB010021321">
    <property type="protein sequence ID" value="GJU05153.1"/>
    <property type="molecule type" value="Genomic_DNA"/>
</dbReference>
<protein>
    <submittedName>
        <fullName evidence="2">Uncharacterized protein</fullName>
    </submittedName>
</protein>
<name>A0ABQ5IY36_9ASTR</name>
<keyword evidence="3" id="KW-1185">Reference proteome</keyword>
<reference evidence="2" key="2">
    <citation type="submission" date="2022-01" db="EMBL/GenBank/DDBJ databases">
        <authorList>
            <person name="Yamashiro T."/>
            <person name="Shiraishi A."/>
            <person name="Satake H."/>
            <person name="Nakayama K."/>
        </authorList>
    </citation>
    <scope>NUCLEOTIDE SEQUENCE</scope>
</reference>
<comment type="caution">
    <text evidence="2">The sequence shown here is derived from an EMBL/GenBank/DDBJ whole genome shotgun (WGS) entry which is preliminary data.</text>
</comment>
<reference evidence="2" key="1">
    <citation type="journal article" date="2022" name="Int. J. Mol. Sci.">
        <title>Draft Genome of Tanacetum Coccineum: Genomic Comparison of Closely Related Tanacetum-Family Plants.</title>
        <authorList>
            <person name="Yamashiro T."/>
            <person name="Shiraishi A."/>
            <person name="Nakayama K."/>
            <person name="Satake H."/>
        </authorList>
    </citation>
    <scope>NUCLEOTIDE SEQUENCE</scope>
</reference>
<dbReference type="Proteomes" id="UP001151760">
    <property type="component" value="Unassembled WGS sequence"/>
</dbReference>
<feature type="region of interest" description="Disordered" evidence="1">
    <location>
        <begin position="50"/>
        <end position="73"/>
    </location>
</feature>
<organism evidence="2 3">
    <name type="scientific">Tanacetum coccineum</name>
    <dbReference type="NCBI Taxonomy" id="301880"/>
    <lineage>
        <taxon>Eukaryota</taxon>
        <taxon>Viridiplantae</taxon>
        <taxon>Streptophyta</taxon>
        <taxon>Embryophyta</taxon>
        <taxon>Tracheophyta</taxon>
        <taxon>Spermatophyta</taxon>
        <taxon>Magnoliopsida</taxon>
        <taxon>eudicotyledons</taxon>
        <taxon>Gunneridae</taxon>
        <taxon>Pentapetalae</taxon>
        <taxon>asterids</taxon>
        <taxon>campanulids</taxon>
        <taxon>Asterales</taxon>
        <taxon>Asteraceae</taxon>
        <taxon>Asteroideae</taxon>
        <taxon>Anthemideae</taxon>
        <taxon>Anthemidinae</taxon>
        <taxon>Tanacetum</taxon>
    </lineage>
</organism>
<evidence type="ECO:0000256" key="1">
    <source>
        <dbReference type="SAM" id="MobiDB-lite"/>
    </source>
</evidence>
<accession>A0ABQ5IY36</accession>
<evidence type="ECO:0000313" key="3">
    <source>
        <dbReference type="Proteomes" id="UP001151760"/>
    </source>
</evidence>
<gene>
    <name evidence="2" type="ORF">Tco_1121583</name>
</gene>
<sequence>MKKPRSELWNLKGIGTDVTKLKGLSVDYTDMITWKHRCFEAKRHMPGGYRNGTELMDKRSSGTLKNRNVQDETTRQYRGNLAGNGTRAPARCMWVGRMRRHFSQRCDEAFEGLVLNPGELRLSPIEGFAEEEIRRLPSELDNGHRFPSYAVWFNHTACYVYGTHEPSMQSNAGKIRDFLYDDVLTIPRTRKELEEHLKDNIELLKERGVVCKIAQNAEFWDSGVTVPRAPILALYLKEARFHAYCDASKKGFGRCVDAATEREKVDFYAFTPLPPVGKAIVVADALSQDQSEREPPLRVRALVMTISPLKCCLVQTLDIVYGIPSPNDGQVIEDNSNSRRYAAWPVHRSTWKGDERLESGINADSPEHVEQSS</sequence>
<proteinExistence type="predicted"/>